<evidence type="ECO:0000256" key="1">
    <source>
        <dbReference type="ARBA" id="ARBA00004651"/>
    </source>
</evidence>
<protein>
    <recommendedName>
        <fullName evidence="7">Mechanosensitive ion channel MscS domain-containing protein</fullName>
    </recommendedName>
</protein>
<evidence type="ECO:0000259" key="7">
    <source>
        <dbReference type="Pfam" id="PF00924"/>
    </source>
</evidence>
<dbReference type="RefSeq" id="WP_101954508.1">
    <property type="nucleotide sequence ID" value="NZ_PKHE01000016.1"/>
</dbReference>
<dbReference type="EMBL" id="PKHE01000016">
    <property type="protein sequence ID" value="PKY88177.1"/>
    <property type="molecule type" value="Genomic_DNA"/>
</dbReference>
<evidence type="ECO:0000256" key="4">
    <source>
        <dbReference type="ARBA" id="ARBA00022989"/>
    </source>
</evidence>
<organism evidence="8 9">
    <name type="scientific">Falseniella ignava</name>
    <dbReference type="NCBI Taxonomy" id="137730"/>
    <lineage>
        <taxon>Bacteria</taxon>
        <taxon>Bacillati</taxon>
        <taxon>Bacillota</taxon>
        <taxon>Bacilli</taxon>
        <taxon>Lactobacillales</taxon>
        <taxon>Aerococcaceae</taxon>
        <taxon>Falseniella</taxon>
    </lineage>
</organism>
<dbReference type="SUPFAM" id="SSF82689">
    <property type="entry name" value="Mechanosensitive channel protein MscS (YggB), C-terminal domain"/>
    <property type="match status" value="1"/>
</dbReference>
<dbReference type="Gene3D" id="2.30.30.60">
    <property type="match status" value="1"/>
</dbReference>
<dbReference type="OrthoDB" id="9809206at2"/>
<dbReference type="InterPro" id="IPR023408">
    <property type="entry name" value="MscS_beta-dom_sf"/>
</dbReference>
<evidence type="ECO:0000313" key="8">
    <source>
        <dbReference type="EMBL" id="PKY88177.1"/>
    </source>
</evidence>
<evidence type="ECO:0000256" key="3">
    <source>
        <dbReference type="ARBA" id="ARBA00022692"/>
    </source>
</evidence>
<comment type="caution">
    <text evidence="8">The sequence shown here is derived from an EMBL/GenBank/DDBJ whole genome shotgun (WGS) entry which is preliminary data.</text>
</comment>
<dbReference type="GO" id="GO:0008381">
    <property type="term" value="F:mechanosensitive monoatomic ion channel activity"/>
    <property type="evidence" value="ECO:0007669"/>
    <property type="project" value="InterPro"/>
</dbReference>
<gene>
    <name evidence="8" type="ORF">CYJ57_06075</name>
</gene>
<dbReference type="Gene3D" id="3.30.70.100">
    <property type="match status" value="1"/>
</dbReference>
<keyword evidence="3 6" id="KW-0812">Transmembrane</keyword>
<dbReference type="SUPFAM" id="SSF50182">
    <property type="entry name" value="Sm-like ribonucleoproteins"/>
    <property type="match status" value="1"/>
</dbReference>
<evidence type="ECO:0000256" key="6">
    <source>
        <dbReference type="SAM" id="Phobius"/>
    </source>
</evidence>
<evidence type="ECO:0000313" key="9">
    <source>
        <dbReference type="Proteomes" id="UP000234384"/>
    </source>
</evidence>
<sequence length="293" mass="33987">MKDFMVYISSDEVDTALLLKKTLLVVIIIAISILLSRLTQWLVRKWTDEEIRTARYIRVIRTLLILINIILILKIYFSQGRAFSIMVTLVLAFFALAVKDLIVDIVAYFYIMIRKPFSIGQVIEINHVIGELVDIDFLQFNLSEMGDLTTAMTHTGRYISIPNRFIFEHPVFNYNFNDPFVMVDISITITLDSDRDQALRIAGKTAYEKYESMIENYDPEAVEHFLNKLDSHDERGKPTLRAELTNIGFNIYVQFFTAYDEMGKNKMIMRNAIYDAFNQAGIKLPQTYSIQLD</sequence>
<dbReference type="InterPro" id="IPR045275">
    <property type="entry name" value="MscS_archaea/bacteria_type"/>
</dbReference>
<feature type="domain" description="Mechanosensitive ion channel MscS" evidence="7">
    <location>
        <begin position="100"/>
        <end position="175"/>
    </location>
</feature>
<feature type="transmembrane region" description="Helical" evidence="6">
    <location>
        <begin position="56"/>
        <end position="77"/>
    </location>
</feature>
<name>A0A2I1JXU6_9LACT</name>
<feature type="transmembrane region" description="Helical" evidence="6">
    <location>
        <begin position="15"/>
        <end position="35"/>
    </location>
</feature>
<dbReference type="GO" id="GO:0005886">
    <property type="term" value="C:plasma membrane"/>
    <property type="evidence" value="ECO:0007669"/>
    <property type="project" value="UniProtKB-SubCell"/>
</dbReference>
<feature type="transmembrane region" description="Helical" evidence="6">
    <location>
        <begin position="83"/>
        <end position="111"/>
    </location>
</feature>
<proteinExistence type="predicted"/>
<dbReference type="AlphaFoldDB" id="A0A2I1JXU6"/>
<keyword evidence="5 6" id="KW-0472">Membrane</keyword>
<keyword evidence="4 6" id="KW-1133">Transmembrane helix</keyword>
<dbReference type="PANTHER" id="PTHR30221">
    <property type="entry name" value="SMALL-CONDUCTANCE MECHANOSENSITIVE CHANNEL"/>
    <property type="match status" value="1"/>
</dbReference>
<evidence type="ECO:0000256" key="5">
    <source>
        <dbReference type="ARBA" id="ARBA00023136"/>
    </source>
</evidence>
<accession>A0A2I1JXU6</accession>
<reference evidence="8 9" key="1">
    <citation type="submission" date="2017-12" db="EMBL/GenBank/DDBJ databases">
        <title>Phylogenetic diversity of female urinary microbiome.</title>
        <authorList>
            <person name="Thomas-White K."/>
            <person name="Wolfe A.J."/>
        </authorList>
    </citation>
    <scope>NUCLEOTIDE SEQUENCE [LARGE SCALE GENOMIC DNA]</scope>
    <source>
        <strain evidence="8 9">UMB0898</strain>
    </source>
</reference>
<dbReference type="InterPro" id="IPR006685">
    <property type="entry name" value="MscS_channel_2nd"/>
</dbReference>
<dbReference type="Pfam" id="PF00924">
    <property type="entry name" value="MS_channel_2nd"/>
    <property type="match status" value="1"/>
</dbReference>
<dbReference type="InterPro" id="IPR010920">
    <property type="entry name" value="LSM_dom_sf"/>
</dbReference>
<evidence type="ECO:0000256" key="2">
    <source>
        <dbReference type="ARBA" id="ARBA00022475"/>
    </source>
</evidence>
<comment type="subcellular location">
    <subcellularLocation>
        <location evidence="1">Cell membrane</location>
        <topology evidence="1">Multi-pass membrane protein</topology>
    </subcellularLocation>
</comment>
<dbReference type="PANTHER" id="PTHR30221:SF1">
    <property type="entry name" value="SMALL-CONDUCTANCE MECHANOSENSITIVE CHANNEL"/>
    <property type="match status" value="1"/>
</dbReference>
<keyword evidence="2" id="KW-1003">Cell membrane</keyword>
<dbReference type="InterPro" id="IPR011066">
    <property type="entry name" value="MscS_channel_C_sf"/>
</dbReference>
<dbReference type="Proteomes" id="UP000234384">
    <property type="component" value="Unassembled WGS sequence"/>
</dbReference>